<dbReference type="EMBL" id="JARJCN010000004">
    <property type="protein sequence ID" value="KAJ7101327.1"/>
    <property type="molecule type" value="Genomic_DNA"/>
</dbReference>
<dbReference type="Proteomes" id="UP001222325">
    <property type="component" value="Unassembled WGS sequence"/>
</dbReference>
<evidence type="ECO:0000313" key="4">
    <source>
        <dbReference type="Proteomes" id="UP001222325"/>
    </source>
</evidence>
<evidence type="ECO:0000256" key="2">
    <source>
        <dbReference type="SAM" id="SignalP"/>
    </source>
</evidence>
<evidence type="ECO:0008006" key="5">
    <source>
        <dbReference type="Google" id="ProtNLM"/>
    </source>
</evidence>
<keyword evidence="4" id="KW-1185">Reference proteome</keyword>
<sequence length="173" mass="20020">MTRRRPLWPNSLLLHVALASTESKSSDTTRNTRVHRRRPIRPDHHDARSPPHCPSRNCGAPSRRSPTERDTPRYRIRTRWLHPRRPAPRTCMRDSAHRRKRRAQPPRTATEPPVVRDYRRLTSVRPCPCPWAQATAARATTRPAHSRAACAAPLANPRVGVRTHPFLYGRKWP</sequence>
<dbReference type="AlphaFoldDB" id="A0AAD6UIE4"/>
<evidence type="ECO:0000313" key="3">
    <source>
        <dbReference type="EMBL" id="KAJ7101327.1"/>
    </source>
</evidence>
<accession>A0AAD6UIE4</accession>
<comment type="caution">
    <text evidence="3">The sequence shown here is derived from an EMBL/GenBank/DDBJ whole genome shotgun (WGS) entry which is preliminary data.</text>
</comment>
<feature type="compositionally biased region" description="Basic residues" evidence="1">
    <location>
        <begin position="74"/>
        <end position="87"/>
    </location>
</feature>
<protein>
    <recommendedName>
        <fullName evidence="5">Secreted protein</fullName>
    </recommendedName>
</protein>
<keyword evidence="2" id="KW-0732">Signal</keyword>
<feature type="region of interest" description="Disordered" evidence="1">
    <location>
        <begin position="19"/>
        <end position="111"/>
    </location>
</feature>
<feature type="chain" id="PRO_5042070473" description="Secreted protein" evidence="2">
    <location>
        <begin position="24"/>
        <end position="173"/>
    </location>
</feature>
<proteinExistence type="predicted"/>
<gene>
    <name evidence="3" type="ORF">B0H15DRAFT_815709</name>
</gene>
<feature type="compositionally biased region" description="Basic and acidic residues" evidence="1">
    <location>
        <begin position="40"/>
        <end position="49"/>
    </location>
</feature>
<evidence type="ECO:0000256" key="1">
    <source>
        <dbReference type="SAM" id="MobiDB-lite"/>
    </source>
</evidence>
<name>A0AAD6UIE4_9AGAR</name>
<organism evidence="3 4">
    <name type="scientific">Mycena belliarum</name>
    <dbReference type="NCBI Taxonomy" id="1033014"/>
    <lineage>
        <taxon>Eukaryota</taxon>
        <taxon>Fungi</taxon>
        <taxon>Dikarya</taxon>
        <taxon>Basidiomycota</taxon>
        <taxon>Agaricomycotina</taxon>
        <taxon>Agaricomycetes</taxon>
        <taxon>Agaricomycetidae</taxon>
        <taxon>Agaricales</taxon>
        <taxon>Marasmiineae</taxon>
        <taxon>Mycenaceae</taxon>
        <taxon>Mycena</taxon>
    </lineage>
</organism>
<feature type="signal peptide" evidence="2">
    <location>
        <begin position="1"/>
        <end position="23"/>
    </location>
</feature>
<reference evidence="3" key="1">
    <citation type="submission" date="2023-03" db="EMBL/GenBank/DDBJ databases">
        <title>Massive genome expansion in bonnet fungi (Mycena s.s.) driven by repeated elements and novel gene families across ecological guilds.</title>
        <authorList>
            <consortium name="Lawrence Berkeley National Laboratory"/>
            <person name="Harder C.B."/>
            <person name="Miyauchi S."/>
            <person name="Viragh M."/>
            <person name="Kuo A."/>
            <person name="Thoen E."/>
            <person name="Andreopoulos B."/>
            <person name="Lu D."/>
            <person name="Skrede I."/>
            <person name="Drula E."/>
            <person name="Henrissat B."/>
            <person name="Morin E."/>
            <person name="Kohler A."/>
            <person name="Barry K."/>
            <person name="LaButti K."/>
            <person name="Morin E."/>
            <person name="Salamov A."/>
            <person name="Lipzen A."/>
            <person name="Mereny Z."/>
            <person name="Hegedus B."/>
            <person name="Baldrian P."/>
            <person name="Stursova M."/>
            <person name="Weitz H."/>
            <person name="Taylor A."/>
            <person name="Grigoriev I.V."/>
            <person name="Nagy L.G."/>
            <person name="Martin F."/>
            <person name="Kauserud H."/>
        </authorList>
    </citation>
    <scope>NUCLEOTIDE SEQUENCE</scope>
    <source>
        <strain evidence="3">CBHHK173m</strain>
    </source>
</reference>